<dbReference type="PROSITE" id="PS50980">
    <property type="entry name" value="COA_CT_NTER"/>
    <property type="match status" value="1"/>
</dbReference>
<feature type="domain" description="CoA carboxyltransferase N-terminal" evidence="3">
    <location>
        <begin position="89"/>
        <end position="360"/>
    </location>
</feature>
<feature type="domain" description="Lipoyl-binding" evidence="2">
    <location>
        <begin position="1"/>
        <end position="70"/>
    </location>
</feature>
<dbReference type="CDD" id="cd06850">
    <property type="entry name" value="biotinyl_domain"/>
    <property type="match status" value="1"/>
</dbReference>
<dbReference type="Gene3D" id="3.90.226.10">
    <property type="entry name" value="2-enoyl-CoA Hydratase, Chain A, domain 1"/>
    <property type="match status" value="2"/>
</dbReference>
<dbReference type="InterPro" id="IPR034733">
    <property type="entry name" value="AcCoA_carboxyl_beta"/>
</dbReference>
<proteinExistence type="predicted"/>
<dbReference type="InterPro" id="IPR001882">
    <property type="entry name" value="Biotin_BS"/>
</dbReference>
<evidence type="ECO:0000259" key="2">
    <source>
        <dbReference type="PROSITE" id="PS50968"/>
    </source>
</evidence>
<evidence type="ECO:0000259" key="3">
    <source>
        <dbReference type="PROSITE" id="PS50980"/>
    </source>
</evidence>
<dbReference type="EMBL" id="JAVDWE010000002">
    <property type="protein sequence ID" value="MDR7093428.1"/>
    <property type="molecule type" value="Genomic_DNA"/>
</dbReference>
<evidence type="ECO:0000256" key="1">
    <source>
        <dbReference type="ARBA" id="ARBA00023267"/>
    </source>
</evidence>
<dbReference type="InterPro" id="IPR051047">
    <property type="entry name" value="AccD/PCCB"/>
</dbReference>
<keyword evidence="6" id="KW-1185">Reference proteome</keyword>
<dbReference type="Gene3D" id="2.40.50.100">
    <property type="match status" value="1"/>
</dbReference>
<dbReference type="SUPFAM" id="SSF51230">
    <property type="entry name" value="Single hybrid motif"/>
    <property type="match status" value="1"/>
</dbReference>
<evidence type="ECO:0000259" key="4">
    <source>
        <dbReference type="PROSITE" id="PS50989"/>
    </source>
</evidence>
<feature type="domain" description="CoA carboxyltransferase C-terminal" evidence="4">
    <location>
        <begin position="355"/>
        <end position="598"/>
    </location>
</feature>
<dbReference type="PANTHER" id="PTHR43842:SF2">
    <property type="entry name" value="PROPIONYL-COA CARBOXYLASE BETA CHAIN, MITOCHONDRIAL"/>
    <property type="match status" value="1"/>
</dbReference>
<dbReference type="PROSITE" id="PS50968">
    <property type="entry name" value="BIOTINYL_LIPOYL"/>
    <property type="match status" value="1"/>
</dbReference>
<protein>
    <submittedName>
        <fullName evidence="5">Acetyl-CoA carboxylase carboxyltransferase component</fullName>
    </submittedName>
</protein>
<dbReference type="InterPro" id="IPR011762">
    <property type="entry name" value="COA_CT_N"/>
</dbReference>
<dbReference type="Pfam" id="PF00364">
    <property type="entry name" value="Biotin_lipoyl"/>
    <property type="match status" value="1"/>
</dbReference>
<dbReference type="PANTHER" id="PTHR43842">
    <property type="entry name" value="PROPIONYL-COA CARBOXYLASE BETA CHAIN"/>
    <property type="match status" value="1"/>
</dbReference>
<name>A0ABU1V7W0_9BURK</name>
<gene>
    <name evidence="5" type="ORF">J2X09_001160</name>
</gene>
<dbReference type="Proteomes" id="UP001265550">
    <property type="component" value="Unassembled WGS sequence"/>
</dbReference>
<dbReference type="InterPro" id="IPR011053">
    <property type="entry name" value="Single_hybrid_motif"/>
</dbReference>
<sequence>MNSLRSPLAAQIVQWLVAPGDRVRQGDVLVVLEAMKMEHELRADAPARVLELLFAEGEVVQAGDILLRAEAVHDPAPPGARDTSVADVPQAAGVRPDLQRLQTRLGRTLDRARPEAVARRHALGLRTARENIADLCDEGSFIEYGALAVAAQRSRRSEEDLIAHTPADGMVTGIGSINAAQHGAERSRAAVLAYDATVLAGTQGMRNHQKTDRLLGIALSQRLPVVLFAEGGGGRPGDTDMPIVAGLHVGTFGAFARLSGQVAVVGVVSGRCFAGNAALLGCCDVVIATRGSNIGMGGPAMVEGGGLGVFKPEEIGPSAVQHANGVIDVLVEDEAGAVAVARQYLSFFQGPVDDAPAPDVLALREVVPENRLRVYDTRAAMDALVDVSSLLPLRTGFGAGIHTALARIGGRPVGLMANNPLHLGGAIDADAADKAARFLQLCNAHGLPIVSLVDTPGFMVGPDTEARAQVRHVSRLFVVAADLRVPFFSVVLRKGYGLGAMGMTAGGFHAPAFTVAWPTAEFGAMGLEGAVRLGYRKELEAVPEGSQRDALFERLLAQQVTNGSAEQMATTLEIDAVIDPAHTRDWLLKGLAGAKVSEPRPGRFIDTW</sequence>
<keyword evidence="1" id="KW-0092">Biotin</keyword>
<dbReference type="PROSITE" id="PS00188">
    <property type="entry name" value="BIOTIN"/>
    <property type="match status" value="1"/>
</dbReference>
<evidence type="ECO:0000313" key="6">
    <source>
        <dbReference type="Proteomes" id="UP001265550"/>
    </source>
</evidence>
<dbReference type="SUPFAM" id="SSF52096">
    <property type="entry name" value="ClpP/crotonase"/>
    <property type="match status" value="2"/>
</dbReference>
<dbReference type="InterPro" id="IPR000089">
    <property type="entry name" value="Biotin_lipoyl"/>
</dbReference>
<comment type="caution">
    <text evidence="5">The sequence shown here is derived from an EMBL/GenBank/DDBJ whole genome shotgun (WGS) entry which is preliminary data.</text>
</comment>
<reference evidence="5 6" key="1">
    <citation type="submission" date="2023-07" db="EMBL/GenBank/DDBJ databases">
        <title>Sorghum-associated microbial communities from plants grown in Nebraska, USA.</title>
        <authorList>
            <person name="Schachtman D."/>
        </authorList>
    </citation>
    <scope>NUCLEOTIDE SEQUENCE [LARGE SCALE GENOMIC DNA]</scope>
    <source>
        <strain evidence="5 6">BE240</strain>
    </source>
</reference>
<dbReference type="Pfam" id="PF01039">
    <property type="entry name" value="Carboxyl_trans"/>
    <property type="match status" value="1"/>
</dbReference>
<evidence type="ECO:0000313" key="5">
    <source>
        <dbReference type="EMBL" id="MDR7093428.1"/>
    </source>
</evidence>
<dbReference type="InterPro" id="IPR011763">
    <property type="entry name" value="COA_CT_C"/>
</dbReference>
<accession>A0ABU1V7W0</accession>
<dbReference type="InterPro" id="IPR029045">
    <property type="entry name" value="ClpP/crotonase-like_dom_sf"/>
</dbReference>
<dbReference type="PROSITE" id="PS50989">
    <property type="entry name" value="COA_CT_CTER"/>
    <property type="match status" value="1"/>
</dbReference>
<organism evidence="5 6">
    <name type="scientific">Hydrogenophaga laconesensis</name>
    <dbReference type="NCBI Taxonomy" id="1805971"/>
    <lineage>
        <taxon>Bacteria</taxon>
        <taxon>Pseudomonadati</taxon>
        <taxon>Pseudomonadota</taxon>
        <taxon>Betaproteobacteria</taxon>
        <taxon>Burkholderiales</taxon>
        <taxon>Comamonadaceae</taxon>
        <taxon>Hydrogenophaga</taxon>
    </lineage>
</organism>